<dbReference type="SUPFAM" id="SSF50370">
    <property type="entry name" value="Ricin B-like lectins"/>
    <property type="match status" value="1"/>
</dbReference>
<protein>
    <submittedName>
        <fullName evidence="3">Carbohydrate-binding protein</fullName>
    </submittedName>
</protein>
<dbReference type="Gene3D" id="2.60.120.260">
    <property type="entry name" value="Galactose-binding domain-like"/>
    <property type="match status" value="2"/>
</dbReference>
<feature type="non-terminal residue" evidence="3">
    <location>
        <position position="455"/>
    </location>
</feature>
<evidence type="ECO:0000313" key="4">
    <source>
        <dbReference type="Proteomes" id="UP001298681"/>
    </source>
</evidence>
<dbReference type="PROSITE" id="PS51175">
    <property type="entry name" value="CBM6"/>
    <property type="match status" value="2"/>
</dbReference>
<sequence>MLYHNIYVEDAGTYQFRLRVASNNTDGGVEGSPDGVTIVTTAAPEGVVGTVPFTGDWQTYTDVYLDVPLDAGFQTIRFNATHEGWNINYFDIQTEAKAVVAPEGVTKIEAEDFDGQGGDPDMGDKAGIKTEPCGEDSTENIGSTDAGDYFYYDDILVMEAGTYQFTLRVASNNTDGGVQGSPDGVSIVTTAAPDGVTASIPHTGGWQSYTDVKVLVPLEAGRQTIRFNVTHEGWNINYFTIALPVEVPSYESVSICNRWNNQYLYDDNSGLLRYGDEMPADDRDPYTWDFLPDDEGYYSIRNKATGNYMVNDGSGYVACVAELPDGDTGKWVLRTVDGYFKINSLADDALSIALENQDEEGRVELTEAPDSWYSAHYTLNSTRFDYDIYPDKIVDGAYTMTAEDGEELYSSYENRTWRLTEDISELPQYTAENMPISEALYNLTMQEVLENIFTE</sequence>
<comment type="caution">
    <text evidence="3">The sequence shown here is derived from an EMBL/GenBank/DDBJ whole genome shotgun (WGS) entry which is preliminary data.</text>
</comment>
<dbReference type="InterPro" id="IPR035992">
    <property type="entry name" value="Ricin_B-like_lectins"/>
</dbReference>
<dbReference type="InterPro" id="IPR005084">
    <property type="entry name" value="CBM6"/>
</dbReference>
<evidence type="ECO:0000259" key="2">
    <source>
        <dbReference type="PROSITE" id="PS51175"/>
    </source>
</evidence>
<dbReference type="CDD" id="cd23432">
    <property type="entry name" value="beta-trefoil_Ricin_EndoBetaGal-like"/>
    <property type="match status" value="1"/>
</dbReference>
<dbReference type="Gene3D" id="2.80.10.50">
    <property type="match status" value="1"/>
</dbReference>
<gene>
    <name evidence="3" type="ORF">L0P57_13835</name>
</gene>
<keyword evidence="4" id="KW-1185">Reference proteome</keyword>
<proteinExistence type="predicted"/>
<feature type="domain" description="CBM6" evidence="2">
    <location>
        <begin position="1"/>
        <end position="93"/>
    </location>
</feature>
<name>A0ABS9MMD9_9FIRM</name>
<evidence type="ECO:0000256" key="1">
    <source>
        <dbReference type="ARBA" id="ARBA00022729"/>
    </source>
</evidence>
<dbReference type="EMBL" id="JAKNHQ010000047">
    <property type="protein sequence ID" value="MCG4611996.1"/>
    <property type="molecule type" value="Genomic_DNA"/>
</dbReference>
<dbReference type="CDD" id="cd04080">
    <property type="entry name" value="CBM6_cellulase-like"/>
    <property type="match status" value="1"/>
</dbReference>
<dbReference type="RefSeq" id="WP_237967236.1">
    <property type="nucleotide sequence ID" value="NZ_JAKNHQ010000047.1"/>
</dbReference>
<keyword evidence="1" id="KW-0732">Signal</keyword>
<dbReference type="SUPFAM" id="SSF49785">
    <property type="entry name" value="Galactose-binding domain-like"/>
    <property type="match status" value="2"/>
</dbReference>
<organism evidence="3 4">
    <name type="scientific">Anaeromassilibacillus senegalensis</name>
    <dbReference type="NCBI Taxonomy" id="1673717"/>
    <lineage>
        <taxon>Bacteria</taxon>
        <taxon>Bacillati</taxon>
        <taxon>Bacillota</taxon>
        <taxon>Clostridia</taxon>
        <taxon>Eubacteriales</taxon>
        <taxon>Acutalibacteraceae</taxon>
        <taxon>Anaeromassilibacillus</taxon>
    </lineage>
</organism>
<dbReference type="Pfam" id="PF03422">
    <property type="entry name" value="CBM_6"/>
    <property type="match status" value="2"/>
</dbReference>
<dbReference type="Proteomes" id="UP001298681">
    <property type="component" value="Unassembled WGS sequence"/>
</dbReference>
<feature type="domain" description="CBM6" evidence="2">
    <location>
        <begin position="106"/>
        <end position="242"/>
    </location>
</feature>
<dbReference type="InterPro" id="IPR008979">
    <property type="entry name" value="Galactose-bd-like_sf"/>
</dbReference>
<dbReference type="SMART" id="SM00606">
    <property type="entry name" value="CBD_IV"/>
    <property type="match status" value="1"/>
</dbReference>
<dbReference type="InterPro" id="IPR006584">
    <property type="entry name" value="Cellulose-bd_IV"/>
</dbReference>
<reference evidence="3 4" key="1">
    <citation type="submission" date="2022-01" db="EMBL/GenBank/DDBJ databases">
        <title>Collection of gut derived symbiotic bacterial strains cultured from healthy donors.</title>
        <authorList>
            <person name="Lin H."/>
            <person name="Kohout C."/>
            <person name="Waligurski E."/>
            <person name="Pamer E.G."/>
        </authorList>
    </citation>
    <scope>NUCLEOTIDE SEQUENCE [LARGE SCALE GENOMIC DNA]</scope>
    <source>
        <strain evidence="3 4">DFI.7.58</strain>
    </source>
</reference>
<accession>A0ABS9MMD9</accession>
<feature type="non-terminal residue" evidence="3">
    <location>
        <position position="1"/>
    </location>
</feature>
<evidence type="ECO:0000313" key="3">
    <source>
        <dbReference type="EMBL" id="MCG4611996.1"/>
    </source>
</evidence>